<keyword evidence="4" id="KW-0560">Oxidoreductase</keyword>
<dbReference type="InterPro" id="IPR006076">
    <property type="entry name" value="FAD-dep_OxRdtase"/>
</dbReference>
<keyword evidence="2" id="KW-0285">Flavoprotein</keyword>
<dbReference type="InterPro" id="IPR045170">
    <property type="entry name" value="MTOX"/>
</dbReference>
<evidence type="ECO:0000256" key="3">
    <source>
        <dbReference type="ARBA" id="ARBA00022827"/>
    </source>
</evidence>
<dbReference type="Gene3D" id="3.50.50.60">
    <property type="entry name" value="FAD/NAD(P)-binding domain"/>
    <property type="match status" value="1"/>
</dbReference>
<evidence type="ECO:0000256" key="2">
    <source>
        <dbReference type="ARBA" id="ARBA00022630"/>
    </source>
</evidence>
<evidence type="ECO:0000313" key="8">
    <source>
        <dbReference type="Proteomes" id="UP001230426"/>
    </source>
</evidence>
<dbReference type="Proteomes" id="UP001230426">
    <property type="component" value="Unassembled WGS sequence"/>
</dbReference>
<keyword evidence="8" id="KW-1185">Reference proteome</keyword>
<evidence type="ECO:0000313" key="7">
    <source>
        <dbReference type="EMBL" id="MDP9864729.1"/>
    </source>
</evidence>
<evidence type="ECO:0000256" key="4">
    <source>
        <dbReference type="ARBA" id="ARBA00023002"/>
    </source>
</evidence>
<gene>
    <name evidence="7" type="ORF">J2S55_003995</name>
</gene>
<dbReference type="RefSeq" id="WP_306863060.1">
    <property type="nucleotide sequence ID" value="NZ_JAUSRB010000002.1"/>
</dbReference>
<reference evidence="7 8" key="1">
    <citation type="submission" date="2023-07" db="EMBL/GenBank/DDBJ databases">
        <title>Sequencing the genomes of 1000 actinobacteria strains.</title>
        <authorList>
            <person name="Klenk H.-P."/>
        </authorList>
    </citation>
    <scope>NUCLEOTIDE SEQUENCE [LARGE SCALE GENOMIC DNA]</scope>
    <source>
        <strain evidence="7 8">DSM 44109</strain>
    </source>
</reference>
<proteinExistence type="predicted"/>
<dbReference type="Pfam" id="PF01266">
    <property type="entry name" value="DAO"/>
    <property type="match status" value="1"/>
</dbReference>
<feature type="domain" description="FAD dependent oxidoreductase" evidence="6">
    <location>
        <begin position="4"/>
        <end position="368"/>
    </location>
</feature>
<feature type="region of interest" description="Disordered" evidence="5">
    <location>
        <begin position="280"/>
        <end position="300"/>
    </location>
</feature>
<accession>A0ABT9R658</accession>
<evidence type="ECO:0000256" key="5">
    <source>
        <dbReference type="SAM" id="MobiDB-lite"/>
    </source>
</evidence>
<dbReference type="EMBL" id="JAUSRB010000002">
    <property type="protein sequence ID" value="MDP9864729.1"/>
    <property type="molecule type" value="Genomic_DNA"/>
</dbReference>
<dbReference type="PANTHER" id="PTHR10961:SF46">
    <property type="entry name" value="PEROXISOMAL SARCOSINE OXIDASE"/>
    <property type="match status" value="1"/>
</dbReference>
<dbReference type="InterPro" id="IPR036188">
    <property type="entry name" value="FAD/NAD-bd_sf"/>
</dbReference>
<comment type="cofactor">
    <cofactor evidence="1">
        <name>FAD</name>
        <dbReference type="ChEBI" id="CHEBI:57692"/>
    </cofactor>
</comment>
<evidence type="ECO:0000256" key="1">
    <source>
        <dbReference type="ARBA" id="ARBA00001974"/>
    </source>
</evidence>
<evidence type="ECO:0000259" key="6">
    <source>
        <dbReference type="Pfam" id="PF01266"/>
    </source>
</evidence>
<protein>
    <submittedName>
        <fullName evidence="7">Glycine/D-amino acid oxidase-like deaminating enzyme</fullName>
    </submittedName>
</protein>
<dbReference type="SUPFAM" id="SSF54373">
    <property type="entry name" value="FAD-linked reductases, C-terminal domain"/>
    <property type="match status" value="1"/>
</dbReference>
<keyword evidence="3" id="KW-0274">FAD</keyword>
<name>A0ABT9R658_9ACTN</name>
<dbReference type="PANTHER" id="PTHR10961">
    <property type="entry name" value="PEROXISOMAL SARCOSINE OXIDASE"/>
    <property type="match status" value="1"/>
</dbReference>
<dbReference type="SUPFAM" id="SSF51905">
    <property type="entry name" value="FAD/NAD(P)-binding domain"/>
    <property type="match status" value="1"/>
</dbReference>
<organism evidence="7 8">
    <name type="scientific">Streptosporangium brasiliense</name>
    <dbReference type="NCBI Taxonomy" id="47480"/>
    <lineage>
        <taxon>Bacteria</taxon>
        <taxon>Bacillati</taxon>
        <taxon>Actinomycetota</taxon>
        <taxon>Actinomycetes</taxon>
        <taxon>Streptosporangiales</taxon>
        <taxon>Streptosporangiaceae</taxon>
        <taxon>Streptosporangium</taxon>
    </lineage>
</organism>
<feature type="region of interest" description="Disordered" evidence="5">
    <location>
        <begin position="376"/>
        <end position="399"/>
    </location>
</feature>
<sequence>MKSVIVVGAGIWGTSLALRLAESGWRVTLVEQYQPGHLRQASAGETRLLRASHGSDDWYARMARRARELWRGLGERVGEELYAETGMLWFARREQGWERMSAAVLERLDIPHELWDPARAGTLFPDFRGDDLEFVLWEPQAGVVRARRATQVTARLARAAGVTVVRGRAEPYGAEPYDVVVPRGPEPYGTAFQGWAEPDGGPGGPAVRIGEEVLRADRVVWACGAWLPRLFPGTADLRVTKQDTVHFAVEPGWDTPAWVDYDGSVYGHGDVDGLGMKVTSDAEGGPYDPETGERRISPSSEEASRAYLRRRFPGLAGAPVLFSQVCQYTLTPDAEWVLAEWQDGVWLLGGDSGHGFKHAPALAEYVAEILDGGREPEPRFGLHPRTAARGLRTSGLTDR</sequence>
<dbReference type="Gene3D" id="3.30.9.10">
    <property type="entry name" value="D-Amino Acid Oxidase, subunit A, domain 2"/>
    <property type="match status" value="1"/>
</dbReference>
<comment type="caution">
    <text evidence="7">The sequence shown here is derived from an EMBL/GenBank/DDBJ whole genome shotgun (WGS) entry which is preliminary data.</text>
</comment>